<evidence type="ECO:0000313" key="1">
    <source>
        <dbReference type="EMBL" id="SFU86015.1"/>
    </source>
</evidence>
<gene>
    <name evidence="1" type="ORF">SAMN04489707_102771</name>
</gene>
<protein>
    <submittedName>
        <fullName evidence="1">Uncharacterized protein</fullName>
    </submittedName>
</protein>
<dbReference type="EMBL" id="FPBX01000027">
    <property type="protein sequence ID" value="SFU86015.1"/>
    <property type="molecule type" value="Genomic_DNA"/>
</dbReference>
<dbReference type="AlphaFoldDB" id="A0A1I7JLE3"/>
<evidence type="ECO:0000313" key="2">
    <source>
        <dbReference type="Proteomes" id="UP000183656"/>
    </source>
</evidence>
<dbReference type="RefSeq" id="WP_074930303.1">
    <property type="nucleotide sequence ID" value="NZ_CYIG01000022.1"/>
</dbReference>
<proteinExistence type="predicted"/>
<dbReference type="STRING" id="343013.SAMN04489707_102771"/>
<reference evidence="1 2" key="1">
    <citation type="submission" date="2016-10" db="EMBL/GenBank/DDBJ databases">
        <authorList>
            <person name="de Groot N.N."/>
        </authorList>
    </citation>
    <scope>NUCLEOTIDE SEQUENCE [LARGE SCALE GENOMIC DNA]</scope>
    <source>
        <strain evidence="1 2">R-24608</strain>
    </source>
</reference>
<accession>A0A1I7JLE3</accession>
<name>A0A1I7JLE3_9BURK</name>
<dbReference type="Proteomes" id="UP000183656">
    <property type="component" value="Unassembled WGS sequence"/>
</dbReference>
<keyword evidence="2" id="KW-1185">Reference proteome</keyword>
<sequence length="239" mass="25409">MASLQARITALAQAIGADIKALVNVYMPRAAFGGIPDKTRKMANAQIGAVDAFVSVDGAGTDWPAQSLSTAWWNVFTFGIPGRLSQVAQQVFHTRVAQFWFRHLHDAIWTPWYRHPFTFAETGFLLQDGGVLGYGAGCGGTANQPTNKRMPVTVNKPCGVITMHPEQLSAGASVEFIFSSSALSSAAVLLPVILGYSGYSVVVAYVDTATSVALRLTNNGATRSDPVNISFCILSGAHS</sequence>
<organism evidence="1 2">
    <name type="scientific">Paenacidovorax caeni</name>
    <dbReference type="NCBI Taxonomy" id="343013"/>
    <lineage>
        <taxon>Bacteria</taxon>
        <taxon>Pseudomonadati</taxon>
        <taxon>Pseudomonadota</taxon>
        <taxon>Betaproteobacteria</taxon>
        <taxon>Burkholderiales</taxon>
        <taxon>Comamonadaceae</taxon>
        <taxon>Paenacidovorax</taxon>
    </lineage>
</organism>